<comment type="caution">
    <text evidence="3">The sequence shown here is derived from an EMBL/GenBank/DDBJ whole genome shotgun (WGS) entry which is preliminary data.</text>
</comment>
<dbReference type="CDD" id="cd00067">
    <property type="entry name" value="GAL4"/>
    <property type="match status" value="1"/>
</dbReference>
<protein>
    <recommendedName>
        <fullName evidence="2">Zn(2)-C6 fungal-type domain-containing protein</fullName>
    </recommendedName>
</protein>
<dbReference type="Proteomes" id="UP000720189">
    <property type="component" value="Unassembled WGS sequence"/>
</dbReference>
<evidence type="ECO:0000313" key="3">
    <source>
        <dbReference type="EMBL" id="KAH7232404.1"/>
    </source>
</evidence>
<proteinExistence type="predicted"/>
<reference evidence="3" key="1">
    <citation type="journal article" date="2021" name="Nat. Commun.">
        <title>Genetic determinants of endophytism in the Arabidopsis root mycobiome.</title>
        <authorList>
            <person name="Mesny F."/>
            <person name="Miyauchi S."/>
            <person name="Thiergart T."/>
            <person name="Pickel B."/>
            <person name="Atanasova L."/>
            <person name="Karlsson M."/>
            <person name="Huettel B."/>
            <person name="Barry K.W."/>
            <person name="Haridas S."/>
            <person name="Chen C."/>
            <person name="Bauer D."/>
            <person name="Andreopoulos W."/>
            <person name="Pangilinan J."/>
            <person name="LaButti K."/>
            <person name="Riley R."/>
            <person name="Lipzen A."/>
            <person name="Clum A."/>
            <person name="Drula E."/>
            <person name="Henrissat B."/>
            <person name="Kohler A."/>
            <person name="Grigoriev I.V."/>
            <person name="Martin F.M."/>
            <person name="Hacquard S."/>
        </authorList>
    </citation>
    <scope>NUCLEOTIDE SEQUENCE</scope>
    <source>
        <strain evidence="3">MPI-CAGE-AT-0023</strain>
    </source>
</reference>
<dbReference type="GeneID" id="70214884"/>
<dbReference type="PANTHER" id="PTHR47431">
    <property type="entry name" value="ZN(II)2CYS6 TRANSCRIPTION FACTOR (EUROFUNG)-RELATED"/>
    <property type="match status" value="1"/>
</dbReference>
<dbReference type="RefSeq" id="XP_046044064.1">
    <property type="nucleotide sequence ID" value="XM_046184930.1"/>
</dbReference>
<dbReference type="EMBL" id="JAGMUX010000019">
    <property type="protein sequence ID" value="KAH7232404.1"/>
    <property type="molecule type" value="Genomic_DNA"/>
</dbReference>
<dbReference type="Pfam" id="PF00172">
    <property type="entry name" value="Zn_clus"/>
    <property type="match status" value="1"/>
</dbReference>
<dbReference type="Gene3D" id="4.10.240.10">
    <property type="entry name" value="Zn(2)-C6 fungal-type DNA-binding domain"/>
    <property type="match status" value="1"/>
</dbReference>
<evidence type="ECO:0000256" key="1">
    <source>
        <dbReference type="ARBA" id="ARBA00023242"/>
    </source>
</evidence>
<dbReference type="PROSITE" id="PS50048">
    <property type="entry name" value="ZN2_CY6_FUNGAL_2"/>
    <property type="match status" value="1"/>
</dbReference>
<dbReference type="AlphaFoldDB" id="A0A9P9G6Y7"/>
<name>A0A9P9G6Y7_FUSRE</name>
<evidence type="ECO:0000259" key="2">
    <source>
        <dbReference type="PROSITE" id="PS50048"/>
    </source>
</evidence>
<evidence type="ECO:0000313" key="4">
    <source>
        <dbReference type="Proteomes" id="UP000720189"/>
    </source>
</evidence>
<dbReference type="GO" id="GO:0008270">
    <property type="term" value="F:zinc ion binding"/>
    <property type="evidence" value="ECO:0007669"/>
    <property type="project" value="InterPro"/>
</dbReference>
<dbReference type="CDD" id="cd12148">
    <property type="entry name" value="fungal_TF_MHR"/>
    <property type="match status" value="1"/>
</dbReference>
<organism evidence="3 4">
    <name type="scientific">Fusarium redolens</name>
    <dbReference type="NCBI Taxonomy" id="48865"/>
    <lineage>
        <taxon>Eukaryota</taxon>
        <taxon>Fungi</taxon>
        <taxon>Dikarya</taxon>
        <taxon>Ascomycota</taxon>
        <taxon>Pezizomycotina</taxon>
        <taxon>Sordariomycetes</taxon>
        <taxon>Hypocreomycetidae</taxon>
        <taxon>Hypocreales</taxon>
        <taxon>Nectriaceae</taxon>
        <taxon>Fusarium</taxon>
        <taxon>Fusarium redolens species complex</taxon>
    </lineage>
</organism>
<dbReference type="OrthoDB" id="5367487at2759"/>
<sequence length="604" mass="67557">MYPRYVSAEPLSQNNPLVVPVALHSQSPPGVKSPAPTMLTSMEPWAAASSRHNIPSVPAACLVCRRRHLKCDGQRPCSRCGTANLDCVYVASRRGLNGRKRTATRYSSHLATAEDPSPIAALAAITIGPAPPVPAPEAPSTFDPSIFSGIDTSYSGVNTSFPVSTFPPTTASTGLPAFSFQSPFGGIEPDLGFGIEVPRALPLREPYLDSFYRNFYAAHPFLPPKEPLLVLAQGTSLEPLLAAIRWIGSLYIDQDTSHRLFMDASRLIDGNPLKNGFLVQAILLLIIGLDGNRQHKRAKKLMAEAQDISIQIKINTNLFAITNGQGIPILEESWRRTWWELYVVDALMSGVHQTDTFALYDVPTDVALPCEEYQYLTGQIPPPMHPYNMENIGLFDGRPFSSYTYRIQCACFLGTLQRMPTLVAHIDKLLANWMLRLPPSKYDAYCNGELDEMMFQAIMMWHAISILLHQPHSQLDPSSTYYIKACAPNTPAMSSDAFNSHTKRTIRAARELTKLISYRVPLLRHTHFFAYMVTLSSTIHLSRWSLAFVAPNDEDLRQNMRQNIAALVKYSEMWPMAQHLGYQVKHIAKEVYRTKQRQQQQPLE</sequence>
<dbReference type="PANTHER" id="PTHR47431:SF1">
    <property type="entry name" value="ZN(II)2CYS6 TRANSCRIPTION FACTOR (EUROFUNG)"/>
    <property type="match status" value="1"/>
</dbReference>
<dbReference type="SMART" id="SM00066">
    <property type="entry name" value="GAL4"/>
    <property type="match status" value="1"/>
</dbReference>
<dbReference type="PROSITE" id="PS00463">
    <property type="entry name" value="ZN2_CY6_FUNGAL_1"/>
    <property type="match status" value="1"/>
</dbReference>
<dbReference type="InterPro" id="IPR036864">
    <property type="entry name" value="Zn2-C6_fun-type_DNA-bd_sf"/>
</dbReference>
<dbReference type="SUPFAM" id="SSF57701">
    <property type="entry name" value="Zn2/Cys6 DNA-binding domain"/>
    <property type="match status" value="1"/>
</dbReference>
<dbReference type="InterPro" id="IPR001138">
    <property type="entry name" value="Zn2Cys6_DnaBD"/>
</dbReference>
<keyword evidence="1" id="KW-0539">Nucleus</keyword>
<accession>A0A9P9G6Y7</accession>
<feature type="domain" description="Zn(2)-C6 fungal-type" evidence="2">
    <location>
        <begin position="60"/>
        <end position="89"/>
    </location>
</feature>
<dbReference type="GO" id="GO:0000981">
    <property type="term" value="F:DNA-binding transcription factor activity, RNA polymerase II-specific"/>
    <property type="evidence" value="ECO:0007669"/>
    <property type="project" value="InterPro"/>
</dbReference>
<gene>
    <name evidence="3" type="ORF">BKA55DRAFT_148095</name>
</gene>
<keyword evidence="4" id="KW-1185">Reference proteome</keyword>